<sequence length="190" mass="22272">MDVFWLFLSCCFQLFNRFLILNNNSLFHIPDCYYMLLLITQKWNELDFMGTNEVTSLDVFMLDDNSQFLITNSLFSQFEDLESHSANTYLTDVLGVLISFTNLQYMKRPNGQHCMMRDLTLQNLRYLYIPTLLICLNRNLETNGIKDTPVVVVVSSTYVRRYQGKYSLSSTNTTKVFFNLAIPEVLDMRE</sequence>
<organism evidence="2 3">
    <name type="scientific">Papaver atlanticum</name>
    <dbReference type="NCBI Taxonomy" id="357466"/>
    <lineage>
        <taxon>Eukaryota</taxon>
        <taxon>Viridiplantae</taxon>
        <taxon>Streptophyta</taxon>
        <taxon>Embryophyta</taxon>
        <taxon>Tracheophyta</taxon>
        <taxon>Spermatophyta</taxon>
        <taxon>Magnoliopsida</taxon>
        <taxon>Ranunculales</taxon>
        <taxon>Papaveraceae</taxon>
        <taxon>Papaveroideae</taxon>
        <taxon>Papaver</taxon>
    </lineage>
</organism>
<accession>A0AAD4T8Q7</accession>
<keyword evidence="1" id="KW-0732">Signal</keyword>
<feature type="signal peptide" evidence="1">
    <location>
        <begin position="1"/>
        <end position="17"/>
    </location>
</feature>
<evidence type="ECO:0000313" key="2">
    <source>
        <dbReference type="EMBL" id="KAI3943815.1"/>
    </source>
</evidence>
<dbReference type="EMBL" id="JAJJMB010004170">
    <property type="protein sequence ID" value="KAI3943815.1"/>
    <property type="molecule type" value="Genomic_DNA"/>
</dbReference>
<reference evidence="2" key="1">
    <citation type="submission" date="2022-04" db="EMBL/GenBank/DDBJ databases">
        <title>A functionally conserved STORR gene fusion in Papaver species that diverged 16.8 million years ago.</title>
        <authorList>
            <person name="Catania T."/>
        </authorList>
    </citation>
    <scope>NUCLEOTIDE SEQUENCE</scope>
    <source>
        <strain evidence="2">S-188037</strain>
    </source>
</reference>
<evidence type="ECO:0000256" key="1">
    <source>
        <dbReference type="SAM" id="SignalP"/>
    </source>
</evidence>
<keyword evidence="3" id="KW-1185">Reference proteome</keyword>
<feature type="chain" id="PRO_5042237958" evidence="1">
    <location>
        <begin position="18"/>
        <end position="190"/>
    </location>
</feature>
<name>A0AAD4T8Q7_9MAGN</name>
<feature type="non-terminal residue" evidence="2">
    <location>
        <position position="190"/>
    </location>
</feature>
<dbReference type="Gene3D" id="2.40.50.140">
    <property type="entry name" value="Nucleic acid-binding proteins"/>
    <property type="match status" value="1"/>
</dbReference>
<dbReference type="Proteomes" id="UP001202328">
    <property type="component" value="Unassembled WGS sequence"/>
</dbReference>
<evidence type="ECO:0000313" key="3">
    <source>
        <dbReference type="Proteomes" id="UP001202328"/>
    </source>
</evidence>
<proteinExistence type="predicted"/>
<dbReference type="SUPFAM" id="SSF50249">
    <property type="entry name" value="Nucleic acid-binding proteins"/>
    <property type="match status" value="1"/>
</dbReference>
<dbReference type="AlphaFoldDB" id="A0AAD4T8Q7"/>
<gene>
    <name evidence="2" type="ORF">MKW98_004320</name>
</gene>
<comment type="caution">
    <text evidence="2">The sequence shown here is derived from an EMBL/GenBank/DDBJ whole genome shotgun (WGS) entry which is preliminary data.</text>
</comment>
<dbReference type="InterPro" id="IPR012340">
    <property type="entry name" value="NA-bd_OB-fold"/>
</dbReference>
<protein>
    <submittedName>
        <fullName evidence="2">Uncharacterized protein</fullName>
    </submittedName>
</protein>